<accession>A0A841I199</accession>
<sequence length="366" mass="39634">MTRILTVVGARPQFVKASVVSRALARRPGLEEIIVDTGQHYDDAMNRIFFEELGIPRPRRFLGVGSGSHGEQTGRMLAALEAVMLEERPDWVLVYGDTNSTLAGTLAAAKLHLPVAHVEAGLRSFNRRMPEEINRVLTDHASALLFAPTDQAVENLRLEGIAGPTVQLVGDVMFDAALHFAAQPTDALARWGLEAGSFVLATVHRAENTDDPSRLNGIVQALSTLAKTEQVVLPLHPRTAKYLEAYGLRTALEARVTVTPPLGYLDMLTLERAARVIVTDSGGIQKEAFFQRVPCVTLRDETEWVELLEAGWNVLASPLDPQAVVGAVSSARPGRADAQLYGGGRASELIAQALEAGRPTITPTWT</sequence>
<dbReference type="PANTHER" id="PTHR43174:SF1">
    <property type="entry name" value="UDP-N-ACETYLGLUCOSAMINE 2-EPIMERASE"/>
    <property type="match status" value="1"/>
</dbReference>
<evidence type="ECO:0000313" key="3">
    <source>
        <dbReference type="EMBL" id="MBB6097852.1"/>
    </source>
</evidence>
<comment type="caution">
    <text evidence="3">The sequence shown here is derived from an EMBL/GenBank/DDBJ whole genome shotgun (WGS) entry which is preliminary data.</text>
</comment>
<dbReference type="GO" id="GO:0016853">
    <property type="term" value="F:isomerase activity"/>
    <property type="evidence" value="ECO:0007669"/>
    <property type="project" value="UniProtKB-KW"/>
</dbReference>
<proteinExistence type="inferred from homology"/>
<keyword evidence="4" id="KW-1185">Reference proteome</keyword>
<dbReference type="AlphaFoldDB" id="A0A841I199"/>
<organism evidence="3 4">
    <name type="scientific">Deinobacterium chartae</name>
    <dbReference type="NCBI Taxonomy" id="521158"/>
    <lineage>
        <taxon>Bacteria</taxon>
        <taxon>Thermotogati</taxon>
        <taxon>Deinococcota</taxon>
        <taxon>Deinococci</taxon>
        <taxon>Deinococcales</taxon>
        <taxon>Deinococcaceae</taxon>
        <taxon>Deinobacterium</taxon>
    </lineage>
</organism>
<gene>
    <name evidence="3" type="ORF">HNR42_001275</name>
</gene>
<evidence type="ECO:0000313" key="4">
    <source>
        <dbReference type="Proteomes" id="UP000569951"/>
    </source>
</evidence>
<feature type="domain" description="UDP-N-acetylglucosamine 2-epimerase" evidence="2">
    <location>
        <begin position="22"/>
        <end position="355"/>
    </location>
</feature>
<dbReference type="InterPro" id="IPR003331">
    <property type="entry name" value="UDP_GlcNAc_Epimerase_2_dom"/>
</dbReference>
<protein>
    <submittedName>
        <fullName evidence="3">UDP-GlcNAc3NAcA epimerase</fullName>
        <ecNumber evidence="3">5.1.3.23</ecNumber>
    </submittedName>
</protein>
<dbReference type="Gene3D" id="3.40.50.2000">
    <property type="entry name" value="Glycogen Phosphorylase B"/>
    <property type="match status" value="2"/>
</dbReference>
<reference evidence="3 4" key="1">
    <citation type="submission" date="2020-08" db="EMBL/GenBank/DDBJ databases">
        <title>Genomic Encyclopedia of Type Strains, Phase IV (KMG-IV): sequencing the most valuable type-strain genomes for metagenomic binning, comparative biology and taxonomic classification.</title>
        <authorList>
            <person name="Goeker M."/>
        </authorList>
    </citation>
    <scope>NUCLEOTIDE SEQUENCE [LARGE SCALE GENOMIC DNA]</scope>
    <source>
        <strain evidence="3 4">DSM 21458</strain>
    </source>
</reference>
<comment type="similarity">
    <text evidence="1">Belongs to the UDP-N-acetylglucosamine 2-epimerase family.</text>
</comment>
<dbReference type="Proteomes" id="UP000569951">
    <property type="component" value="Unassembled WGS sequence"/>
</dbReference>
<dbReference type="EC" id="5.1.3.23" evidence="3"/>
<dbReference type="SUPFAM" id="SSF53756">
    <property type="entry name" value="UDP-Glycosyltransferase/glycogen phosphorylase"/>
    <property type="match status" value="1"/>
</dbReference>
<dbReference type="CDD" id="cd03786">
    <property type="entry name" value="GTB_UDP-GlcNAc_2-Epimerase"/>
    <property type="match status" value="1"/>
</dbReference>
<name>A0A841I199_9DEIO</name>
<evidence type="ECO:0000256" key="1">
    <source>
        <dbReference type="RuleBase" id="RU003513"/>
    </source>
</evidence>
<evidence type="ECO:0000259" key="2">
    <source>
        <dbReference type="Pfam" id="PF02350"/>
    </source>
</evidence>
<dbReference type="RefSeq" id="WP_246351151.1">
    <property type="nucleotide sequence ID" value="NZ_JACHHG010000004.1"/>
</dbReference>
<dbReference type="NCBIfam" id="TIGR00236">
    <property type="entry name" value="wecB"/>
    <property type="match status" value="1"/>
</dbReference>
<dbReference type="InterPro" id="IPR029767">
    <property type="entry name" value="WecB-like"/>
</dbReference>
<dbReference type="PANTHER" id="PTHR43174">
    <property type="entry name" value="UDP-N-ACETYLGLUCOSAMINE 2-EPIMERASE"/>
    <property type="match status" value="1"/>
</dbReference>
<dbReference type="Pfam" id="PF02350">
    <property type="entry name" value="Epimerase_2"/>
    <property type="match status" value="1"/>
</dbReference>
<dbReference type="EMBL" id="JACHHG010000004">
    <property type="protein sequence ID" value="MBB6097852.1"/>
    <property type="molecule type" value="Genomic_DNA"/>
</dbReference>
<keyword evidence="1 3" id="KW-0413">Isomerase</keyword>